<dbReference type="AlphaFoldDB" id="A0AAD1Y679"/>
<accession>A0AAD1Y679</accession>
<comment type="caution">
    <text evidence="2">The sequence shown here is derived from an EMBL/GenBank/DDBJ whole genome shotgun (WGS) entry which is preliminary data.</text>
</comment>
<keyword evidence="1" id="KW-1133">Transmembrane helix</keyword>
<keyword evidence="1" id="KW-0812">Transmembrane</keyword>
<keyword evidence="3" id="KW-1185">Reference proteome</keyword>
<gene>
    <name evidence="2" type="ORF">ECRASSUSDP1_LOCUS27499</name>
</gene>
<organism evidence="2 3">
    <name type="scientific">Euplotes crassus</name>
    <dbReference type="NCBI Taxonomy" id="5936"/>
    <lineage>
        <taxon>Eukaryota</taxon>
        <taxon>Sar</taxon>
        <taxon>Alveolata</taxon>
        <taxon>Ciliophora</taxon>
        <taxon>Intramacronucleata</taxon>
        <taxon>Spirotrichea</taxon>
        <taxon>Hypotrichia</taxon>
        <taxon>Euplotida</taxon>
        <taxon>Euplotidae</taxon>
        <taxon>Moneuplotes</taxon>
    </lineage>
</organism>
<keyword evidence="1" id="KW-0472">Membrane</keyword>
<evidence type="ECO:0000256" key="1">
    <source>
        <dbReference type="SAM" id="Phobius"/>
    </source>
</evidence>
<protein>
    <submittedName>
        <fullName evidence="2">Uncharacterized protein</fullName>
    </submittedName>
</protein>
<dbReference type="EMBL" id="CAMPGE010028376">
    <property type="protein sequence ID" value="CAI2385903.1"/>
    <property type="molecule type" value="Genomic_DNA"/>
</dbReference>
<reference evidence="2" key="1">
    <citation type="submission" date="2023-07" db="EMBL/GenBank/DDBJ databases">
        <authorList>
            <consortium name="AG Swart"/>
            <person name="Singh M."/>
            <person name="Singh A."/>
            <person name="Seah K."/>
            <person name="Emmerich C."/>
        </authorList>
    </citation>
    <scope>NUCLEOTIDE SEQUENCE</scope>
    <source>
        <strain evidence="2">DP1</strain>
    </source>
</reference>
<proteinExistence type="predicted"/>
<feature type="transmembrane region" description="Helical" evidence="1">
    <location>
        <begin position="27"/>
        <end position="46"/>
    </location>
</feature>
<evidence type="ECO:0000313" key="2">
    <source>
        <dbReference type="EMBL" id="CAI2385903.1"/>
    </source>
</evidence>
<evidence type="ECO:0000313" key="3">
    <source>
        <dbReference type="Proteomes" id="UP001295684"/>
    </source>
</evidence>
<name>A0AAD1Y679_EUPCR</name>
<sequence>MGAKFWPVPKSIVQDAYIYPKRYVRNVLFLGSGLVLCGIQFFRFTLTRTQPTMMNGEYMDWGSHHAPKKLRY</sequence>
<dbReference type="Proteomes" id="UP001295684">
    <property type="component" value="Unassembled WGS sequence"/>
</dbReference>